<evidence type="ECO:0000313" key="2">
    <source>
        <dbReference type="Proteomes" id="UP001307849"/>
    </source>
</evidence>
<organism evidence="1 2">
    <name type="scientific">Arthrobotrys conoides</name>
    <dbReference type="NCBI Taxonomy" id="74498"/>
    <lineage>
        <taxon>Eukaryota</taxon>
        <taxon>Fungi</taxon>
        <taxon>Dikarya</taxon>
        <taxon>Ascomycota</taxon>
        <taxon>Pezizomycotina</taxon>
        <taxon>Orbiliomycetes</taxon>
        <taxon>Orbiliales</taxon>
        <taxon>Orbiliaceae</taxon>
        <taxon>Arthrobotrys</taxon>
    </lineage>
</organism>
<dbReference type="AlphaFoldDB" id="A0AAN8NKS7"/>
<dbReference type="Proteomes" id="UP001307849">
    <property type="component" value="Unassembled WGS sequence"/>
</dbReference>
<proteinExistence type="predicted"/>
<name>A0AAN8NKS7_9PEZI</name>
<reference evidence="1 2" key="1">
    <citation type="submission" date="2019-10" db="EMBL/GenBank/DDBJ databases">
        <authorList>
            <person name="Palmer J.M."/>
        </authorList>
    </citation>
    <scope>NUCLEOTIDE SEQUENCE [LARGE SCALE GENOMIC DNA]</scope>
    <source>
        <strain evidence="1 2">TWF506</strain>
    </source>
</reference>
<sequence length="136" mass="15546">MRLELPGPFLYQVHRKSTLLLLDFCFLIITGLCGRTELVHGLENAFSVLKGAETPAYTRQARERKHVWVDPRSEEARLSTRRLRMGGPERNVNDTDQVTVNDTLCLEGWLLQAADVDSRNEQSPHSLMHKAAETFR</sequence>
<evidence type="ECO:0000313" key="1">
    <source>
        <dbReference type="EMBL" id="KAK6513244.1"/>
    </source>
</evidence>
<dbReference type="EMBL" id="JAVHJM010000006">
    <property type="protein sequence ID" value="KAK6513244.1"/>
    <property type="molecule type" value="Genomic_DNA"/>
</dbReference>
<comment type="caution">
    <text evidence="1">The sequence shown here is derived from an EMBL/GenBank/DDBJ whole genome shotgun (WGS) entry which is preliminary data.</text>
</comment>
<keyword evidence="2" id="KW-1185">Reference proteome</keyword>
<gene>
    <name evidence="1" type="ORF">TWF506_009404</name>
</gene>
<protein>
    <submittedName>
        <fullName evidence="1">Uncharacterized protein</fullName>
    </submittedName>
</protein>
<accession>A0AAN8NKS7</accession>